<protein>
    <submittedName>
        <fullName evidence="2">Uncharacterized protein</fullName>
    </submittedName>
</protein>
<name>A0A8J6HQL2_TENMO</name>
<sequence length="79" mass="8979">MAPLSRDNELSAPLERLRVRERTSRSEESDLERLCRCLFSFSHPDRCLEDLGSSILLNPQRAPPAPLAWLSPPSTQPHQ</sequence>
<gene>
    <name evidence="2" type="ORF">GEV33_003999</name>
</gene>
<feature type="region of interest" description="Disordered" evidence="1">
    <location>
        <begin position="1"/>
        <end position="27"/>
    </location>
</feature>
<keyword evidence="3" id="KW-1185">Reference proteome</keyword>
<dbReference type="Proteomes" id="UP000719412">
    <property type="component" value="Unassembled WGS sequence"/>
</dbReference>
<comment type="caution">
    <text evidence="2">The sequence shown here is derived from an EMBL/GenBank/DDBJ whole genome shotgun (WGS) entry which is preliminary data.</text>
</comment>
<accession>A0A8J6HQL2</accession>
<reference evidence="2" key="1">
    <citation type="journal article" date="2020" name="J Insects Food Feed">
        <title>The yellow mealworm (Tenebrio molitor) genome: a resource for the emerging insects as food and feed industry.</title>
        <authorList>
            <person name="Eriksson T."/>
            <person name="Andere A."/>
            <person name="Kelstrup H."/>
            <person name="Emery V."/>
            <person name="Picard C."/>
        </authorList>
    </citation>
    <scope>NUCLEOTIDE SEQUENCE</scope>
    <source>
        <strain evidence="2">Stoneville</strain>
        <tissue evidence="2">Whole head</tissue>
    </source>
</reference>
<proteinExistence type="predicted"/>
<evidence type="ECO:0000256" key="1">
    <source>
        <dbReference type="SAM" id="MobiDB-lite"/>
    </source>
</evidence>
<dbReference type="EMBL" id="JABDTM020016651">
    <property type="protein sequence ID" value="KAH0818792.1"/>
    <property type="molecule type" value="Genomic_DNA"/>
</dbReference>
<feature type="compositionally biased region" description="Basic and acidic residues" evidence="1">
    <location>
        <begin position="15"/>
        <end position="27"/>
    </location>
</feature>
<reference evidence="2" key="2">
    <citation type="submission" date="2021-08" db="EMBL/GenBank/DDBJ databases">
        <authorList>
            <person name="Eriksson T."/>
        </authorList>
    </citation>
    <scope>NUCLEOTIDE SEQUENCE</scope>
    <source>
        <strain evidence="2">Stoneville</strain>
        <tissue evidence="2">Whole head</tissue>
    </source>
</reference>
<organism evidence="2 3">
    <name type="scientific">Tenebrio molitor</name>
    <name type="common">Yellow mealworm beetle</name>
    <dbReference type="NCBI Taxonomy" id="7067"/>
    <lineage>
        <taxon>Eukaryota</taxon>
        <taxon>Metazoa</taxon>
        <taxon>Ecdysozoa</taxon>
        <taxon>Arthropoda</taxon>
        <taxon>Hexapoda</taxon>
        <taxon>Insecta</taxon>
        <taxon>Pterygota</taxon>
        <taxon>Neoptera</taxon>
        <taxon>Endopterygota</taxon>
        <taxon>Coleoptera</taxon>
        <taxon>Polyphaga</taxon>
        <taxon>Cucujiformia</taxon>
        <taxon>Tenebrionidae</taxon>
        <taxon>Tenebrio</taxon>
    </lineage>
</organism>
<dbReference type="AlphaFoldDB" id="A0A8J6HQL2"/>
<evidence type="ECO:0000313" key="2">
    <source>
        <dbReference type="EMBL" id="KAH0818792.1"/>
    </source>
</evidence>
<evidence type="ECO:0000313" key="3">
    <source>
        <dbReference type="Proteomes" id="UP000719412"/>
    </source>
</evidence>